<evidence type="ECO:0000313" key="3">
    <source>
        <dbReference type="Proteomes" id="UP000001424"/>
    </source>
</evidence>
<keyword evidence="1" id="KW-1133">Transmembrane helix</keyword>
<dbReference type="KEGG" id="cvi:CV_1444"/>
<sequence length="350" mass="37168">MKSRGDAIACPQAPGASARGGWLPRMSSFRLRKNTIILICLTASLIAGISHLPPNLGPSMKTSIPIRLALLLSAITLPCQALRAETFNLNLGAVIKDGIHKALQGDHPDAGNPAAGYPAPGKYDGSDASFERTIVVQADGRFELEVLQKGNTLPRHAGSGAGKLSSTDGKQWTYREDRCSLTVVPQASALQLKTERCAGAFGDVPFDGLYRAGAKQAQAAARDKRLAAQLNCQRLNFGENGIASLLGKATRLPENTVWDQELPLPDGYAFGGLPIRSVKLSETDGGFLALFVDGDAAAIQAAIRKARVKGDYSVAMLRKIGEAGGYAFPGKRPGQPYVHCQSKQTLNGEY</sequence>
<keyword evidence="1" id="KW-0812">Transmembrane</keyword>
<evidence type="ECO:0000313" key="2">
    <source>
        <dbReference type="EMBL" id="AAQ59119.1"/>
    </source>
</evidence>
<dbReference type="Proteomes" id="UP000001424">
    <property type="component" value="Chromosome"/>
</dbReference>
<dbReference type="EMBL" id="AE016825">
    <property type="protein sequence ID" value="AAQ59119.1"/>
    <property type="molecule type" value="Genomic_DNA"/>
</dbReference>
<dbReference type="AlphaFoldDB" id="Q7NY31"/>
<proteinExistence type="predicted"/>
<keyword evidence="3" id="KW-1185">Reference proteome</keyword>
<feature type="transmembrane region" description="Helical" evidence="1">
    <location>
        <begin position="35"/>
        <end position="52"/>
    </location>
</feature>
<dbReference type="HOGENOM" id="CLU_791545_0_0_4"/>
<name>Q7NY31_CHRVO</name>
<dbReference type="eggNOG" id="ENOG5033Q3D">
    <property type="taxonomic scope" value="Bacteria"/>
</dbReference>
<reference evidence="2 3" key="1">
    <citation type="journal article" date="2003" name="Proc. Natl. Acad. Sci. U.S.A.">
        <title>The complete genome sequence of Chromobacterium violaceum reveals remarkable and exploitable bacterial adaptability.</title>
        <authorList>
            <person name="Vasconcelos A.T.R."/>
            <person name="de Almeida D.F."/>
            <person name="Almeida F.C."/>
            <person name="de Almeida L.G.P."/>
            <person name="de Almeida R."/>
            <person name="Goncalves J.A.A."/>
            <person name="Andrade E.M."/>
            <person name="Antonio R.V."/>
            <person name="Araripe J."/>
            <person name="de Araujo M.F.F."/>
            <person name="Filho S.A."/>
            <person name="Azevedo V."/>
            <person name="Batista A.J."/>
            <person name="Bataus L.A.M."/>
            <person name="Batista J.S."/>
            <person name="Belo A."/>
            <person name="vander Berg C."/>
            <person name="Blamey J."/>
            <person name="Bogo M."/>
            <person name="Bonato S."/>
            <person name="Bordignon J."/>
            <person name="Brito C.A."/>
            <person name="Brocchi M."/>
            <person name="Burity H.A."/>
            <person name="Camargo A.A."/>
            <person name="Cardoso D.D.P."/>
            <person name="Carneiro N.P."/>
            <person name="Carraro D.M."/>
            <person name="Carvalho C.M.B."/>
            <person name="Cascardo J.C.M."/>
            <person name="Cavada B.S."/>
            <person name="Chueire L.M.O."/>
            <person name="Pasa T.B.C."/>
            <person name="Duran N."/>
            <person name="Fagundes N."/>
            <person name="Falcao C.L."/>
            <person name="Fantinatti F."/>
            <person name="Farias I.P."/>
            <person name="Felipe M.S.S."/>
            <person name="Ferrari L.P."/>
            <person name="Ferro J.A."/>
            <person name="Ferro M.I.T."/>
            <person name="Franco G.R."/>
            <person name="Freitas N.S.A."/>
            <person name="Furlan L.R."/>
            <person name="Gazzinelli R.T."/>
            <person name="Gomes E.A."/>
            <person name="Goncalves P.R."/>
            <person name="Grangeiro T.B."/>
            <person name="Grattapaglia D."/>
            <person name="Grisard E.C."/>
            <person name="Guimaraes C.T."/>
            <person name="Hanna E.S."/>
            <person name="Hungria M."/>
            <person name="Jardim S.N."/>
            <person name="Laurino J."/>
            <person name="Leoi L.C.T."/>
            <person name="Fassarella L."/>
            <person name="Lima A."/>
            <person name="Loureiro M.F."/>
            <person name="Lyra M.C.P."/>
            <person name="Macedo M."/>
            <person name="Madeira H.M.F."/>
            <person name="Manfio G.P."/>
            <person name="Maranhao A.Q."/>
            <person name="Martins W.S."/>
            <person name="di Mauro S.M.Z."/>
            <person name="de Medeiros S.R.B."/>
            <person name="Meissner R.D.V."/>
            <person name="Menck C.F.M."/>
            <person name="Moreira M.A.M."/>
            <person name="Nascimento F.F."/>
            <person name="Nicolas M.F."/>
            <person name="Oliveira J.G."/>
            <person name="Oliveira S.C."/>
            <person name="Paixao R.F.C."/>
            <person name="Parente J.A."/>
            <person name="Pedrosa F.O."/>
            <person name="Pena S.J.D."/>
            <person name="Perreira J.O."/>
            <person name="Perreira M."/>
            <person name="Pinto L.S.R.C."/>
            <person name="Pinto L.S."/>
            <person name="Porto J.I.R."/>
            <person name="Potrich D.P."/>
            <person name="Neto C.E.R."/>
            <person name="Reis A.M.M."/>
            <person name="Rigo L.U."/>
            <person name="Rondinelli E."/>
            <person name="dos Santos E.B.P."/>
            <person name="Santos F.R."/>
            <person name="Schneider M.P.C."/>
            <person name="Seuanez H.N."/>
            <person name="Silva A.M.R."/>
            <person name="da Silva A.L.C."/>
            <person name="Silva D.W."/>
            <person name="Silva R."/>
            <person name="Simoes I.C."/>
            <person name="Simon D."/>
            <person name="Soares C.M.A."/>
            <person name="Soares R.B.A."/>
            <person name="Souza E.M."/>
            <person name="Souza K.R.L."/>
            <person name="Souza R.C."/>
            <person name="Steffens M.B.R."/>
            <person name="Steindel M."/>
            <person name="Teixeira S.R."/>
            <person name="Urmenyi T."/>
            <person name="Vettore A."/>
            <person name="Wassem R."/>
            <person name="Zaha A."/>
            <person name="Simpson A.J.G."/>
        </authorList>
    </citation>
    <scope>NUCLEOTIDE SEQUENCE [LARGE SCALE GENOMIC DNA]</scope>
    <source>
        <strain evidence="3">ATCC 12472 / DSM 30191 / JCM 1249 / NBRC 12614 / NCIMB 9131 / NCTC 9757</strain>
    </source>
</reference>
<protein>
    <submittedName>
        <fullName evidence="2">Uncharacterized protein</fullName>
    </submittedName>
</protein>
<gene>
    <name evidence="2" type="ordered locus">CV_1444</name>
</gene>
<organism evidence="2 3">
    <name type="scientific">Chromobacterium violaceum (strain ATCC 12472 / DSM 30191 / JCM 1249 / CCUG 213 / NBRC 12614 / NCIMB 9131 / NCTC 9757 / MK)</name>
    <dbReference type="NCBI Taxonomy" id="243365"/>
    <lineage>
        <taxon>Bacteria</taxon>
        <taxon>Pseudomonadati</taxon>
        <taxon>Pseudomonadota</taxon>
        <taxon>Betaproteobacteria</taxon>
        <taxon>Neisseriales</taxon>
        <taxon>Chromobacteriaceae</taxon>
        <taxon>Chromobacterium</taxon>
    </lineage>
</organism>
<keyword evidence="1" id="KW-0472">Membrane</keyword>
<accession>Q7NY31</accession>
<evidence type="ECO:0000256" key="1">
    <source>
        <dbReference type="SAM" id="Phobius"/>
    </source>
</evidence>